<proteinExistence type="predicted"/>
<dbReference type="AlphaFoldDB" id="E0S260"/>
<evidence type="ECO:0000259" key="5">
    <source>
        <dbReference type="PROSITE" id="PS50893"/>
    </source>
</evidence>
<dbReference type="CDD" id="cd03221">
    <property type="entry name" value="ABCF_EF-3"/>
    <property type="match status" value="2"/>
</dbReference>
<dbReference type="PANTHER" id="PTHR42855:SF2">
    <property type="entry name" value="DRUG RESISTANCE ABC TRANSPORTER,ATP-BINDING PROTEIN"/>
    <property type="match status" value="1"/>
</dbReference>
<dbReference type="InterPro" id="IPR051309">
    <property type="entry name" value="ABCF_ATPase"/>
</dbReference>
<dbReference type="PANTHER" id="PTHR42855">
    <property type="entry name" value="ABC TRANSPORTER ATP-BINDING SUBUNIT"/>
    <property type="match status" value="1"/>
</dbReference>
<dbReference type="RefSeq" id="WP_013280539.1">
    <property type="nucleotide sequence ID" value="NC_014387.1"/>
</dbReference>
<dbReference type="InterPro" id="IPR003593">
    <property type="entry name" value="AAA+_ATPase"/>
</dbReference>
<name>E0S260_BUTPB</name>
<dbReference type="FunFam" id="3.40.50.300:FF:000070">
    <property type="entry name" value="Putative ABC transporter ATP-binding component"/>
    <property type="match status" value="1"/>
</dbReference>
<evidence type="ECO:0000256" key="2">
    <source>
        <dbReference type="ARBA" id="ARBA00022741"/>
    </source>
</evidence>
<keyword evidence="1" id="KW-0677">Repeat</keyword>
<dbReference type="eggNOG" id="COG0488">
    <property type="taxonomic scope" value="Bacteria"/>
</dbReference>
<dbReference type="GO" id="GO:0016887">
    <property type="term" value="F:ATP hydrolysis activity"/>
    <property type="evidence" value="ECO:0007669"/>
    <property type="project" value="InterPro"/>
</dbReference>
<dbReference type="FunFam" id="3.40.50.300:FF:000011">
    <property type="entry name" value="Putative ABC transporter ATP-binding component"/>
    <property type="match status" value="1"/>
</dbReference>
<dbReference type="Pfam" id="PF00005">
    <property type="entry name" value="ABC_tran"/>
    <property type="match status" value="2"/>
</dbReference>
<dbReference type="Proteomes" id="UP000001299">
    <property type="component" value="Chromosome 1"/>
</dbReference>
<evidence type="ECO:0000313" key="6">
    <source>
        <dbReference type="EMBL" id="ADL33885.1"/>
    </source>
</evidence>
<feature type="domain" description="ABC transporter" evidence="5">
    <location>
        <begin position="2"/>
        <end position="252"/>
    </location>
</feature>
<dbReference type="SMART" id="SM00382">
    <property type="entry name" value="AAA"/>
    <property type="match status" value="2"/>
</dbReference>
<reference evidence="6 7" key="1">
    <citation type="journal article" date="2010" name="PLoS ONE">
        <title>The glycobiome of the rumen bacterium Butyrivibrio proteoclasticus B316(T) highlights adaptation to a polysaccharide-rich environment.</title>
        <authorList>
            <person name="Kelly W.J."/>
            <person name="Leahy S.C."/>
            <person name="Altermann E."/>
            <person name="Yeoman C.J."/>
            <person name="Dunne J.C."/>
            <person name="Kong Z."/>
            <person name="Pacheco D.M."/>
            <person name="Li D."/>
            <person name="Noel S.J."/>
            <person name="Moon C.D."/>
            <person name="Cookson A.L."/>
            <person name="Attwood G.T."/>
        </authorList>
    </citation>
    <scope>NUCLEOTIDE SEQUENCE [LARGE SCALE GENOMIC DNA]</scope>
    <source>
        <strain evidence="7">ATCC 51982 / DSM 14932 / B316</strain>
    </source>
</reference>
<keyword evidence="4" id="KW-0175">Coiled coil</keyword>
<dbReference type="SUPFAM" id="SSF52540">
    <property type="entry name" value="P-loop containing nucleoside triphosphate hydrolases"/>
    <property type="match status" value="2"/>
</dbReference>
<dbReference type="GO" id="GO:0005524">
    <property type="term" value="F:ATP binding"/>
    <property type="evidence" value="ECO:0007669"/>
    <property type="project" value="UniProtKB-KW"/>
</dbReference>
<sequence length="546" mass="61746">MISANNVTLRVGKKALFEEVNIKFTPGNCYGIIGANGAGKSTFLKILSGQIETTNGDVVISDGERLSFLEQDHFKYDDNVVLDTVIAGNARLFEIKNEKDAIYAKEDFTDEDGIRASELEAEFAEMNGWEAESDAESLLNGLGIDTEYHYKLMKELDGAQKVKVLLARALFGNPDILLLDEPTNHLDLDAIAWLEEFLINFENTVIVVSHDRYFLNKVCTYIADIDYGKIQLYAGNYDFWYESSQLMIRQMKEANKKKEEQIKELKEFIARFSANASKSKQATSRKKALEKIELDTIKPSSRKYPYIDFRPDREIGNEVLTVDGISKTINGEKVLDNVSFVVQRDDKIAFVGGNELAKTTLFQILTGEIEPDEGTYKWGVTTSQAYFPKDNTKEFDNDYTITEWLTGYSEIKDATYVRGFLGRMLFAGEDGVKKVKVLSGGEKVRCLLSKMMISGANCLIFDEPTNHLDMESISALNDGMIKFPGVELFACRDHQVVQTTANRIMEILPDGSLIDKRSTYDEYLENDEMARKRTVYNTATDEEEDD</sequence>
<gene>
    <name evidence="6" type="ordered locus">bpr_I1145</name>
</gene>
<feature type="coiled-coil region" evidence="4">
    <location>
        <begin position="241"/>
        <end position="275"/>
    </location>
</feature>
<evidence type="ECO:0000256" key="1">
    <source>
        <dbReference type="ARBA" id="ARBA00022737"/>
    </source>
</evidence>
<protein>
    <submittedName>
        <fullName evidence="6">ABC transporter ATP-binding protein</fullName>
    </submittedName>
</protein>
<evidence type="ECO:0000256" key="4">
    <source>
        <dbReference type="SAM" id="Coils"/>
    </source>
</evidence>
<dbReference type="Pfam" id="PF12848">
    <property type="entry name" value="ABC_tran_Xtn"/>
    <property type="match status" value="1"/>
</dbReference>
<dbReference type="HOGENOM" id="CLU_000604_36_0_9"/>
<keyword evidence="7" id="KW-1185">Reference proteome</keyword>
<keyword evidence="3 6" id="KW-0067">ATP-binding</keyword>
<evidence type="ECO:0000256" key="3">
    <source>
        <dbReference type="ARBA" id="ARBA00022840"/>
    </source>
</evidence>
<feature type="domain" description="ABC transporter" evidence="5">
    <location>
        <begin position="320"/>
        <end position="535"/>
    </location>
</feature>
<keyword evidence="2" id="KW-0547">Nucleotide-binding</keyword>
<dbReference type="Gene3D" id="3.40.50.300">
    <property type="entry name" value="P-loop containing nucleotide triphosphate hydrolases"/>
    <property type="match status" value="2"/>
</dbReference>
<evidence type="ECO:0000313" key="7">
    <source>
        <dbReference type="Proteomes" id="UP000001299"/>
    </source>
</evidence>
<dbReference type="InterPro" id="IPR032781">
    <property type="entry name" value="ABC_tran_Xtn"/>
</dbReference>
<dbReference type="PROSITE" id="PS50893">
    <property type="entry name" value="ABC_TRANSPORTER_2"/>
    <property type="match status" value="2"/>
</dbReference>
<dbReference type="KEGG" id="bpb:bpr_I1145"/>
<accession>E0S260</accession>
<dbReference type="InterPro" id="IPR027417">
    <property type="entry name" value="P-loop_NTPase"/>
</dbReference>
<organism evidence="6 7">
    <name type="scientific">Butyrivibrio proteoclasticus (strain ATCC 51982 / DSM 14932 / B316)</name>
    <name type="common">Clostridium proteoclasticum</name>
    <dbReference type="NCBI Taxonomy" id="515622"/>
    <lineage>
        <taxon>Bacteria</taxon>
        <taxon>Bacillati</taxon>
        <taxon>Bacillota</taxon>
        <taxon>Clostridia</taxon>
        <taxon>Lachnospirales</taxon>
        <taxon>Lachnospiraceae</taxon>
        <taxon>Butyrivibrio</taxon>
    </lineage>
</organism>
<dbReference type="EMBL" id="CP001810">
    <property type="protein sequence ID" value="ADL33885.1"/>
    <property type="molecule type" value="Genomic_DNA"/>
</dbReference>
<dbReference type="InterPro" id="IPR003439">
    <property type="entry name" value="ABC_transporter-like_ATP-bd"/>
</dbReference>
<dbReference type="STRING" id="515622.bpr_I1145"/>